<dbReference type="SUPFAM" id="SSF55874">
    <property type="entry name" value="ATPase domain of HSP90 chaperone/DNA topoisomerase II/histidine kinase"/>
    <property type="match status" value="1"/>
</dbReference>
<evidence type="ECO:0000259" key="13">
    <source>
        <dbReference type="PROSITE" id="PS50885"/>
    </source>
</evidence>
<dbReference type="InterPro" id="IPR005467">
    <property type="entry name" value="His_kinase_dom"/>
</dbReference>
<dbReference type="EMBL" id="BOMV01000005">
    <property type="protein sequence ID" value="GIE93020.1"/>
    <property type="molecule type" value="Genomic_DNA"/>
</dbReference>
<dbReference type="AlphaFoldDB" id="A0A919MUX1"/>
<comment type="subcellular location">
    <subcellularLocation>
        <location evidence="2">Cell membrane</location>
    </subcellularLocation>
</comment>
<dbReference type="CDD" id="cd00082">
    <property type="entry name" value="HisKA"/>
    <property type="match status" value="1"/>
</dbReference>
<evidence type="ECO:0000256" key="2">
    <source>
        <dbReference type="ARBA" id="ARBA00004236"/>
    </source>
</evidence>
<dbReference type="Proteomes" id="UP000636960">
    <property type="component" value="Unassembled WGS sequence"/>
</dbReference>
<evidence type="ECO:0000256" key="7">
    <source>
        <dbReference type="ARBA" id="ARBA00022777"/>
    </source>
</evidence>
<dbReference type="Pfam" id="PF00672">
    <property type="entry name" value="HAMP"/>
    <property type="match status" value="1"/>
</dbReference>
<dbReference type="PANTHER" id="PTHR45436">
    <property type="entry name" value="SENSOR HISTIDINE KINASE YKOH"/>
    <property type="match status" value="1"/>
</dbReference>
<dbReference type="GO" id="GO:0000155">
    <property type="term" value="F:phosphorelay sensor kinase activity"/>
    <property type="evidence" value="ECO:0007669"/>
    <property type="project" value="InterPro"/>
</dbReference>
<evidence type="ECO:0000256" key="11">
    <source>
        <dbReference type="SAM" id="Phobius"/>
    </source>
</evidence>
<evidence type="ECO:0000256" key="3">
    <source>
        <dbReference type="ARBA" id="ARBA00012438"/>
    </source>
</evidence>
<dbReference type="SMART" id="SM00387">
    <property type="entry name" value="HATPase_c"/>
    <property type="match status" value="1"/>
</dbReference>
<comment type="catalytic activity">
    <reaction evidence="1">
        <text>ATP + protein L-histidine = ADP + protein N-phospho-L-histidine.</text>
        <dbReference type="EC" id="2.7.13.3"/>
    </reaction>
</comment>
<dbReference type="InterPro" id="IPR004358">
    <property type="entry name" value="Sig_transdc_His_kin-like_C"/>
</dbReference>
<keyword evidence="4" id="KW-0597">Phosphoprotein</keyword>
<dbReference type="InterPro" id="IPR003660">
    <property type="entry name" value="HAMP_dom"/>
</dbReference>
<reference evidence="14" key="1">
    <citation type="submission" date="2021-01" db="EMBL/GenBank/DDBJ databases">
        <title>Whole genome shotgun sequence of Actinoplanes rishiriensis NBRC 108556.</title>
        <authorList>
            <person name="Komaki H."/>
            <person name="Tamura T."/>
        </authorList>
    </citation>
    <scope>NUCLEOTIDE SEQUENCE</scope>
    <source>
        <strain evidence="14">NBRC 108556</strain>
    </source>
</reference>
<dbReference type="InterPro" id="IPR003661">
    <property type="entry name" value="HisK_dim/P_dom"/>
</dbReference>
<evidence type="ECO:0000313" key="15">
    <source>
        <dbReference type="Proteomes" id="UP000636960"/>
    </source>
</evidence>
<evidence type="ECO:0000256" key="1">
    <source>
        <dbReference type="ARBA" id="ARBA00000085"/>
    </source>
</evidence>
<evidence type="ECO:0000256" key="8">
    <source>
        <dbReference type="ARBA" id="ARBA00022989"/>
    </source>
</evidence>
<comment type="caution">
    <text evidence="14">The sequence shown here is derived from an EMBL/GenBank/DDBJ whole genome shotgun (WGS) entry which is preliminary data.</text>
</comment>
<dbReference type="PANTHER" id="PTHR45436:SF5">
    <property type="entry name" value="SENSOR HISTIDINE KINASE TRCS"/>
    <property type="match status" value="1"/>
</dbReference>
<dbReference type="Gene3D" id="6.10.340.10">
    <property type="match status" value="1"/>
</dbReference>
<dbReference type="RefSeq" id="WP_203778869.1">
    <property type="nucleotide sequence ID" value="NZ_BOMV01000005.1"/>
</dbReference>
<evidence type="ECO:0000256" key="10">
    <source>
        <dbReference type="ARBA" id="ARBA00023136"/>
    </source>
</evidence>
<feature type="transmembrane region" description="Helical" evidence="11">
    <location>
        <begin position="159"/>
        <end position="185"/>
    </location>
</feature>
<accession>A0A919MUX1</accession>
<gene>
    <name evidence="14" type="ORF">Ari01nite_04850</name>
</gene>
<keyword evidence="10 11" id="KW-0472">Membrane</keyword>
<keyword evidence="5" id="KW-0808">Transferase</keyword>
<dbReference type="InterPro" id="IPR003594">
    <property type="entry name" value="HATPase_dom"/>
</dbReference>
<dbReference type="GO" id="GO:0005886">
    <property type="term" value="C:plasma membrane"/>
    <property type="evidence" value="ECO:0007669"/>
    <property type="project" value="UniProtKB-SubCell"/>
</dbReference>
<dbReference type="Gene3D" id="3.30.565.10">
    <property type="entry name" value="Histidine kinase-like ATPase, C-terminal domain"/>
    <property type="match status" value="1"/>
</dbReference>
<dbReference type="SUPFAM" id="SSF47384">
    <property type="entry name" value="Homodimeric domain of signal transducing histidine kinase"/>
    <property type="match status" value="1"/>
</dbReference>
<evidence type="ECO:0000256" key="6">
    <source>
        <dbReference type="ARBA" id="ARBA00022692"/>
    </source>
</evidence>
<evidence type="ECO:0000256" key="4">
    <source>
        <dbReference type="ARBA" id="ARBA00022553"/>
    </source>
</evidence>
<keyword evidence="8 11" id="KW-1133">Transmembrane helix</keyword>
<keyword evidence="15" id="KW-1185">Reference proteome</keyword>
<dbReference type="PROSITE" id="PS50885">
    <property type="entry name" value="HAMP"/>
    <property type="match status" value="1"/>
</dbReference>
<dbReference type="Gene3D" id="1.10.287.130">
    <property type="match status" value="1"/>
</dbReference>
<keyword evidence="6 11" id="KW-0812">Transmembrane</keyword>
<dbReference type="Pfam" id="PF00512">
    <property type="entry name" value="HisKA"/>
    <property type="match status" value="1"/>
</dbReference>
<dbReference type="InterPro" id="IPR050428">
    <property type="entry name" value="TCS_sensor_his_kinase"/>
</dbReference>
<feature type="domain" description="HAMP" evidence="13">
    <location>
        <begin position="183"/>
        <end position="236"/>
    </location>
</feature>
<dbReference type="SMART" id="SM00304">
    <property type="entry name" value="HAMP"/>
    <property type="match status" value="1"/>
</dbReference>
<evidence type="ECO:0000256" key="9">
    <source>
        <dbReference type="ARBA" id="ARBA00023012"/>
    </source>
</evidence>
<protein>
    <recommendedName>
        <fullName evidence="3">histidine kinase</fullName>
        <ecNumber evidence="3">2.7.13.3</ecNumber>
    </recommendedName>
</protein>
<evidence type="ECO:0000259" key="12">
    <source>
        <dbReference type="PROSITE" id="PS50109"/>
    </source>
</evidence>
<organism evidence="14 15">
    <name type="scientific">Paractinoplanes rishiriensis</name>
    <dbReference type="NCBI Taxonomy" id="1050105"/>
    <lineage>
        <taxon>Bacteria</taxon>
        <taxon>Bacillati</taxon>
        <taxon>Actinomycetota</taxon>
        <taxon>Actinomycetes</taxon>
        <taxon>Micromonosporales</taxon>
        <taxon>Micromonosporaceae</taxon>
        <taxon>Paractinoplanes</taxon>
    </lineage>
</organism>
<dbReference type="PROSITE" id="PS50109">
    <property type="entry name" value="HIS_KIN"/>
    <property type="match status" value="1"/>
</dbReference>
<dbReference type="EC" id="2.7.13.3" evidence="3"/>
<sequence>MTRRLLFTYLSLALVVLAGLALPLGYVYQRSEQQRAFAQLEHDAEVLAAFMDTALSRGNPGQVVLLAHESAHRWGGEVDVVDAAGRPMAATRPEGATPLPAGDLHAVLAGQVQISSGMTEVAGVPMMSVAVPLHPGNRAQGALRVSVPTAAMNARIHQFWYVLAIVAVSVLACGALVAVGLARWIGRPVRLLERATRNLADGAAAPAAPAVTGPPELRRLAATLDATATRLQDLIAAQRSFVGHASHQLKTPLAALRLRLENLEPDVAAGGEANLRAALVETDRLATLVDTLLAMTRAEHTSQPSEPVAVADAAGERAAVWRPVAEDRGVTLTVRGPDDLWVRAIPGALDQILDNLLSNALNIAPAGSTIAVTWRVVAGLVEVHVVDAGAGLTDDQRDQALQPFWRAPGAAKGGTGLGLALVRKLAEASGGRVRLDAAEPTGVDAVVVLPGIG</sequence>
<keyword evidence="7 14" id="KW-0418">Kinase</keyword>
<evidence type="ECO:0000256" key="5">
    <source>
        <dbReference type="ARBA" id="ARBA00022679"/>
    </source>
</evidence>
<dbReference type="SMART" id="SM00388">
    <property type="entry name" value="HisKA"/>
    <property type="match status" value="1"/>
</dbReference>
<name>A0A919MUX1_9ACTN</name>
<keyword evidence="9" id="KW-0902">Two-component regulatory system</keyword>
<dbReference type="InterPro" id="IPR036097">
    <property type="entry name" value="HisK_dim/P_sf"/>
</dbReference>
<dbReference type="PRINTS" id="PR00344">
    <property type="entry name" value="BCTRLSENSOR"/>
</dbReference>
<evidence type="ECO:0000313" key="14">
    <source>
        <dbReference type="EMBL" id="GIE93020.1"/>
    </source>
</evidence>
<proteinExistence type="predicted"/>
<feature type="domain" description="Histidine kinase" evidence="12">
    <location>
        <begin position="244"/>
        <end position="453"/>
    </location>
</feature>
<dbReference type="InterPro" id="IPR036890">
    <property type="entry name" value="HATPase_C_sf"/>
</dbReference>
<dbReference type="Pfam" id="PF02518">
    <property type="entry name" value="HATPase_c"/>
    <property type="match status" value="1"/>
</dbReference>